<name>A0A1G5GSE4_9BACT</name>
<evidence type="ECO:0000313" key="1">
    <source>
        <dbReference type="EMBL" id="SCY53548.1"/>
    </source>
</evidence>
<evidence type="ECO:0000313" key="2">
    <source>
        <dbReference type="Proteomes" id="UP000198870"/>
    </source>
</evidence>
<dbReference type="EMBL" id="FMUX01000011">
    <property type="protein sequence ID" value="SCY53548.1"/>
    <property type="molecule type" value="Genomic_DNA"/>
</dbReference>
<sequence length="45" mass="5095">MIGLSRPVWFISCAGRLGSGPKQFEKPVFIVWGSGFVKMYMGWSR</sequence>
<dbReference type="AlphaFoldDB" id="A0A1G5GSE4"/>
<accession>A0A1G5GSE4</accession>
<protein>
    <submittedName>
        <fullName evidence="1">Uncharacterized protein</fullName>
    </submittedName>
</protein>
<proteinExistence type="predicted"/>
<dbReference type="Proteomes" id="UP000198870">
    <property type="component" value="Unassembled WGS sequence"/>
</dbReference>
<dbReference type="STRING" id="419481.SAMN05216233_11154"/>
<organism evidence="1 2">
    <name type="scientific">Desulfoluna spongiiphila</name>
    <dbReference type="NCBI Taxonomy" id="419481"/>
    <lineage>
        <taxon>Bacteria</taxon>
        <taxon>Pseudomonadati</taxon>
        <taxon>Thermodesulfobacteriota</taxon>
        <taxon>Desulfobacteria</taxon>
        <taxon>Desulfobacterales</taxon>
        <taxon>Desulfolunaceae</taxon>
        <taxon>Desulfoluna</taxon>
    </lineage>
</organism>
<gene>
    <name evidence="1" type="ORF">SAMN05216233_11154</name>
</gene>
<reference evidence="1 2" key="1">
    <citation type="submission" date="2016-10" db="EMBL/GenBank/DDBJ databases">
        <authorList>
            <person name="de Groot N.N."/>
        </authorList>
    </citation>
    <scope>NUCLEOTIDE SEQUENCE [LARGE SCALE GENOMIC DNA]</scope>
    <source>
        <strain evidence="1 2">AA1</strain>
    </source>
</reference>
<keyword evidence="2" id="KW-1185">Reference proteome</keyword>